<keyword evidence="11" id="KW-1185">Reference proteome</keyword>
<evidence type="ECO:0000256" key="1">
    <source>
        <dbReference type="ARBA" id="ARBA00004651"/>
    </source>
</evidence>
<evidence type="ECO:0000256" key="4">
    <source>
        <dbReference type="ARBA" id="ARBA00022692"/>
    </source>
</evidence>
<dbReference type="RefSeq" id="WP_344980050.1">
    <property type="nucleotide sequence ID" value="NZ_BAAAVI010000072.1"/>
</dbReference>
<keyword evidence="2 7" id="KW-0813">Transport</keyword>
<organism evidence="10 11">
    <name type="scientific">Streptosporangium fragile</name>
    <dbReference type="NCBI Taxonomy" id="46186"/>
    <lineage>
        <taxon>Bacteria</taxon>
        <taxon>Bacillati</taxon>
        <taxon>Actinomycetota</taxon>
        <taxon>Actinomycetes</taxon>
        <taxon>Streptosporangiales</taxon>
        <taxon>Streptosporangiaceae</taxon>
        <taxon>Streptosporangium</taxon>
    </lineage>
</organism>
<dbReference type="SUPFAM" id="SSF161098">
    <property type="entry name" value="MetI-like"/>
    <property type="match status" value="1"/>
</dbReference>
<dbReference type="InterPro" id="IPR035906">
    <property type="entry name" value="MetI-like_sf"/>
</dbReference>
<evidence type="ECO:0000256" key="2">
    <source>
        <dbReference type="ARBA" id="ARBA00022448"/>
    </source>
</evidence>
<evidence type="ECO:0000256" key="7">
    <source>
        <dbReference type="RuleBase" id="RU363032"/>
    </source>
</evidence>
<dbReference type="Proteomes" id="UP001500831">
    <property type="component" value="Unassembled WGS sequence"/>
</dbReference>
<evidence type="ECO:0000256" key="3">
    <source>
        <dbReference type="ARBA" id="ARBA00022475"/>
    </source>
</evidence>
<dbReference type="EMBL" id="BAAAVI010000072">
    <property type="protein sequence ID" value="GAA2901804.1"/>
    <property type="molecule type" value="Genomic_DNA"/>
</dbReference>
<feature type="transmembrane region" description="Helical" evidence="7">
    <location>
        <begin position="105"/>
        <end position="126"/>
    </location>
</feature>
<sequence>MSRLPTPITVADRAPERPGKPSARRPEHRPRRGLTLRRHEAVTAWAFVSPAVLIIIGLSVVPVVWSLLLSFQADDLVTPSVWVGLDNYRALAEDPGFGQAVRNTLLYTALYVPLSVGLGLALALVLNRRIRLVGLYRTLFFVPFIISATVQGTLFSFILDPEFGAANSVLHALGISPQGFLSDPAQALFVLVGITLWSGTGFCVVVYLAALQDVPPSLIEAARLDGAGRWHLLRHITLPTLAPISVFLVLWQTISALQVFDLVYVTTKGGPLGATTVIVYFIWEQAFKNFAAGYGAAAAYVLALALLVVGVGLRAVRSRERRRLEGATS</sequence>
<evidence type="ECO:0000256" key="8">
    <source>
        <dbReference type="SAM" id="MobiDB-lite"/>
    </source>
</evidence>
<name>A0ABN3W7N7_9ACTN</name>
<keyword evidence="3" id="KW-1003">Cell membrane</keyword>
<evidence type="ECO:0000256" key="5">
    <source>
        <dbReference type="ARBA" id="ARBA00022989"/>
    </source>
</evidence>
<gene>
    <name evidence="10" type="ORF">GCM10010517_67610</name>
</gene>
<feature type="transmembrane region" description="Helical" evidence="7">
    <location>
        <begin position="41"/>
        <end position="65"/>
    </location>
</feature>
<dbReference type="Pfam" id="PF00528">
    <property type="entry name" value="BPD_transp_1"/>
    <property type="match status" value="1"/>
</dbReference>
<feature type="transmembrane region" description="Helical" evidence="7">
    <location>
        <begin position="291"/>
        <end position="313"/>
    </location>
</feature>
<dbReference type="PANTHER" id="PTHR30193:SF41">
    <property type="entry name" value="DIACETYLCHITOBIOSE UPTAKE SYSTEM PERMEASE PROTEIN NGCF"/>
    <property type="match status" value="1"/>
</dbReference>
<keyword evidence="5 7" id="KW-1133">Transmembrane helix</keyword>
<feature type="compositionally biased region" description="Basic residues" evidence="8">
    <location>
        <begin position="22"/>
        <end position="32"/>
    </location>
</feature>
<evidence type="ECO:0000313" key="11">
    <source>
        <dbReference type="Proteomes" id="UP001500831"/>
    </source>
</evidence>
<feature type="transmembrane region" description="Helical" evidence="7">
    <location>
        <begin position="187"/>
        <end position="211"/>
    </location>
</feature>
<evidence type="ECO:0000259" key="9">
    <source>
        <dbReference type="PROSITE" id="PS50928"/>
    </source>
</evidence>
<feature type="transmembrane region" description="Helical" evidence="7">
    <location>
        <begin position="138"/>
        <end position="159"/>
    </location>
</feature>
<comment type="similarity">
    <text evidence="7">Belongs to the binding-protein-dependent transport system permease family.</text>
</comment>
<dbReference type="PANTHER" id="PTHR30193">
    <property type="entry name" value="ABC TRANSPORTER PERMEASE PROTEIN"/>
    <property type="match status" value="1"/>
</dbReference>
<dbReference type="Gene3D" id="1.10.3720.10">
    <property type="entry name" value="MetI-like"/>
    <property type="match status" value="1"/>
</dbReference>
<accession>A0ABN3W7N7</accession>
<dbReference type="InterPro" id="IPR051393">
    <property type="entry name" value="ABC_transporter_permease"/>
</dbReference>
<evidence type="ECO:0000256" key="6">
    <source>
        <dbReference type="ARBA" id="ARBA00023136"/>
    </source>
</evidence>
<evidence type="ECO:0000313" key="10">
    <source>
        <dbReference type="EMBL" id="GAA2901804.1"/>
    </source>
</evidence>
<feature type="transmembrane region" description="Helical" evidence="7">
    <location>
        <begin position="232"/>
        <end position="254"/>
    </location>
</feature>
<reference evidence="10 11" key="1">
    <citation type="journal article" date="2019" name="Int. J. Syst. Evol. Microbiol.">
        <title>The Global Catalogue of Microorganisms (GCM) 10K type strain sequencing project: providing services to taxonomists for standard genome sequencing and annotation.</title>
        <authorList>
            <consortium name="The Broad Institute Genomics Platform"/>
            <consortium name="The Broad Institute Genome Sequencing Center for Infectious Disease"/>
            <person name="Wu L."/>
            <person name="Ma J."/>
        </authorList>
    </citation>
    <scope>NUCLEOTIDE SEQUENCE [LARGE SCALE GENOMIC DNA]</scope>
    <source>
        <strain evidence="10 11">JCM 6242</strain>
    </source>
</reference>
<protein>
    <submittedName>
        <fullName evidence="10">Sugar ABC transporter permease</fullName>
    </submittedName>
</protein>
<keyword evidence="6 7" id="KW-0472">Membrane</keyword>
<dbReference type="CDD" id="cd06261">
    <property type="entry name" value="TM_PBP2"/>
    <property type="match status" value="1"/>
</dbReference>
<feature type="domain" description="ABC transmembrane type-1" evidence="9">
    <location>
        <begin position="101"/>
        <end position="315"/>
    </location>
</feature>
<feature type="region of interest" description="Disordered" evidence="8">
    <location>
        <begin position="1"/>
        <end position="32"/>
    </location>
</feature>
<comment type="subcellular location">
    <subcellularLocation>
        <location evidence="1 7">Cell membrane</location>
        <topology evidence="1 7">Multi-pass membrane protein</topology>
    </subcellularLocation>
</comment>
<dbReference type="PROSITE" id="PS50928">
    <property type="entry name" value="ABC_TM1"/>
    <property type="match status" value="1"/>
</dbReference>
<proteinExistence type="inferred from homology"/>
<keyword evidence="4 7" id="KW-0812">Transmembrane</keyword>
<dbReference type="InterPro" id="IPR000515">
    <property type="entry name" value="MetI-like"/>
</dbReference>
<comment type="caution">
    <text evidence="10">The sequence shown here is derived from an EMBL/GenBank/DDBJ whole genome shotgun (WGS) entry which is preliminary data.</text>
</comment>